<evidence type="ECO:0000313" key="12">
    <source>
        <dbReference type="Proteomes" id="UP000502345"/>
    </source>
</evidence>
<dbReference type="PANTHER" id="PTHR30040">
    <property type="entry name" value="THIAMINE BIOSYNTHESIS LIPOPROTEIN APBE"/>
    <property type="match status" value="1"/>
</dbReference>
<proteinExistence type="predicted"/>
<comment type="cofactor">
    <cofactor evidence="1">
        <name>Mg(2+)</name>
        <dbReference type="ChEBI" id="CHEBI:18420"/>
    </cofactor>
</comment>
<dbReference type="Proteomes" id="UP000502345">
    <property type="component" value="Chromosome"/>
</dbReference>
<dbReference type="EC" id="2.7.1.180" evidence="2"/>
<dbReference type="AlphaFoldDB" id="A0A6G9D2J4"/>
<evidence type="ECO:0000313" key="11">
    <source>
        <dbReference type="EMBL" id="QIP43503.1"/>
    </source>
</evidence>
<evidence type="ECO:0000256" key="6">
    <source>
        <dbReference type="ARBA" id="ARBA00022723"/>
    </source>
</evidence>
<evidence type="ECO:0000256" key="9">
    <source>
        <dbReference type="ARBA" id="ARBA00031306"/>
    </source>
</evidence>
<comment type="catalytic activity">
    <reaction evidence="10">
        <text>L-threonyl-[protein] + FAD = FMN-L-threonyl-[protein] + AMP + H(+)</text>
        <dbReference type="Rhea" id="RHEA:36847"/>
        <dbReference type="Rhea" id="RHEA-COMP:11060"/>
        <dbReference type="Rhea" id="RHEA-COMP:11061"/>
        <dbReference type="ChEBI" id="CHEBI:15378"/>
        <dbReference type="ChEBI" id="CHEBI:30013"/>
        <dbReference type="ChEBI" id="CHEBI:57692"/>
        <dbReference type="ChEBI" id="CHEBI:74257"/>
        <dbReference type="ChEBI" id="CHEBI:456215"/>
        <dbReference type="EC" id="2.7.1.180"/>
    </reaction>
</comment>
<keyword evidence="5" id="KW-0808">Transferase</keyword>
<sequence>MSTVADNDSVAESRWQIWSTDAHLVVTDPMSLEAAESMVRSELDAVDRACSRFRPDSDVMNLAGSHIRPAPVGAVLADFVHASLQAAEFTDGAVDPTLGSAMIELGYDRDFSLLEPPSEGSSTPVSFVRRADWTMVTLHDGVLTVPEGVVLDLGATAKALAADRCAALVASELGCGVLVSLGGDISTSGPQPSTGWHIRVSDGDNQPSTTITIGSGVGVATSSTLRRRWSKGGKTAHHILDPQLLVPADPYWCTVTVVAQSCFLANTASTAAIVKGPSAVRWLTDNGLPARMIDADGDTTLTPGWPHNSAHIGHPITEEH</sequence>
<name>A0A6G9D2J4_RHOER</name>
<gene>
    <name evidence="11" type="ORF">G9444_6260</name>
</gene>
<keyword evidence="7" id="KW-0274">FAD</keyword>
<reference evidence="11 12" key="1">
    <citation type="submission" date="2020-03" db="EMBL/GenBank/DDBJ databases">
        <title>Screen low temperature-resistant strains for efficient degradation of petroleum hydrocarbons under the low temperature.</title>
        <authorList>
            <person name="Wang Y."/>
            <person name="Chen J."/>
        </authorList>
    </citation>
    <scope>NUCLEOTIDE SEQUENCE [LARGE SCALE GENOMIC DNA]</scope>
    <source>
        <strain evidence="11 12">KB1</strain>
    </source>
</reference>
<dbReference type="EMBL" id="CP050124">
    <property type="protein sequence ID" value="QIP43503.1"/>
    <property type="molecule type" value="Genomic_DNA"/>
</dbReference>
<evidence type="ECO:0000256" key="4">
    <source>
        <dbReference type="ARBA" id="ARBA00022630"/>
    </source>
</evidence>
<evidence type="ECO:0000256" key="7">
    <source>
        <dbReference type="ARBA" id="ARBA00022827"/>
    </source>
</evidence>
<dbReference type="PANTHER" id="PTHR30040:SF2">
    <property type="entry name" value="FAD:PROTEIN FMN TRANSFERASE"/>
    <property type="match status" value="1"/>
</dbReference>
<dbReference type="GO" id="GO:0016740">
    <property type="term" value="F:transferase activity"/>
    <property type="evidence" value="ECO:0007669"/>
    <property type="project" value="UniProtKB-KW"/>
</dbReference>
<keyword evidence="4" id="KW-0285">Flavoprotein</keyword>
<evidence type="ECO:0000256" key="2">
    <source>
        <dbReference type="ARBA" id="ARBA00011955"/>
    </source>
</evidence>
<evidence type="ECO:0000256" key="5">
    <source>
        <dbReference type="ARBA" id="ARBA00022679"/>
    </source>
</evidence>
<dbReference type="InterPro" id="IPR003374">
    <property type="entry name" value="ApbE-like_sf"/>
</dbReference>
<dbReference type="SUPFAM" id="SSF143631">
    <property type="entry name" value="ApbE-like"/>
    <property type="match status" value="1"/>
</dbReference>
<keyword evidence="6" id="KW-0479">Metal-binding</keyword>
<dbReference type="RefSeq" id="WP_030537373.1">
    <property type="nucleotide sequence ID" value="NZ_AP018733.1"/>
</dbReference>
<dbReference type="InterPro" id="IPR024932">
    <property type="entry name" value="ApbE"/>
</dbReference>
<dbReference type="Gene3D" id="3.10.520.10">
    <property type="entry name" value="ApbE-like domains"/>
    <property type="match status" value="1"/>
</dbReference>
<organism evidence="11 12">
    <name type="scientific">Rhodococcus erythropolis</name>
    <name type="common">Arthrobacter picolinophilus</name>
    <dbReference type="NCBI Taxonomy" id="1833"/>
    <lineage>
        <taxon>Bacteria</taxon>
        <taxon>Bacillati</taxon>
        <taxon>Actinomycetota</taxon>
        <taxon>Actinomycetes</taxon>
        <taxon>Mycobacteriales</taxon>
        <taxon>Nocardiaceae</taxon>
        <taxon>Rhodococcus</taxon>
        <taxon>Rhodococcus erythropolis group</taxon>
    </lineage>
</organism>
<evidence type="ECO:0000256" key="3">
    <source>
        <dbReference type="ARBA" id="ARBA00016337"/>
    </source>
</evidence>
<accession>A0A6G9D2J4</accession>
<dbReference type="GO" id="GO:0046872">
    <property type="term" value="F:metal ion binding"/>
    <property type="evidence" value="ECO:0007669"/>
    <property type="project" value="UniProtKB-KW"/>
</dbReference>
<evidence type="ECO:0000256" key="1">
    <source>
        <dbReference type="ARBA" id="ARBA00001946"/>
    </source>
</evidence>
<evidence type="ECO:0000256" key="10">
    <source>
        <dbReference type="ARBA" id="ARBA00048540"/>
    </source>
</evidence>
<protein>
    <recommendedName>
        <fullName evidence="3">FAD:protein FMN transferase</fullName>
        <ecNumber evidence="2">2.7.1.180</ecNumber>
    </recommendedName>
    <alternativeName>
        <fullName evidence="9">Flavin transferase</fullName>
    </alternativeName>
</protein>
<dbReference type="Pfam" id="PF02424">
    <property type="entry name" value="ApbE"/>
    <property type="match status" value="1"/>
</dbReference>
<keyword evidence="8" id="KW-0460">Magnesium</keyword>
<evidence type="ECO:0000256" key="8">
    <source>
        <dbReference type="ARBA" id="ARBA00022842"/>
    </source>
</evidence>